<keyword evidence="6" id="KW-0539">Nucleus</keyword>
<evidence type="ECO:0000256" key="3">
    <source>
        <dbReference type="ARBA" id="ARBA00023015"/>
    </source>
</evidence>
<keyword evidence="9" id="KW-1185">Reference proteome</keyword>
<evidence type="ECO:0000313" key="9">
    <source>
        <dbReference type="Proteomes" id="UP001145021"/>
    </source>
</evidence>
<dbReference type="Pfam" id="PF11594">
    <property type="entry name" value="Med28"/>
    <property type="match status" value="1"/>
</dbReference>
<dbReference type="EMBL" id="JANBOH010000045">
    <property type="protein sequence ID" value="KAJ1646910.1"/>
    <property type="molecule type" value="Genomic_DNA"/>
</dbReference>
<dbReference type="Proteomes" id="UP001145021">
    <property type="component" value="Unassembled WGS sequence"/>
</dbReference>
<evidence type="ECO:0008006" key="10">
    <source>
        <dbReference type="Google" id="ProtNLM"/>
    </source>
</evidence>
<organism evidence="8 9">
    <name type="scientific">Coemansia asiatica</name>
    <dbReference type="NCBI Taxonomy" id="1052880"/>
    <lineage>
        <taxon>Eukaryota</taxon>
        <taxon>Fungi</taxon>
        <taxon>Fungi incertae sedis</taxon>
        <taxon>Zoopagomycota</taxon>
        <taxon>Kickxellomycotina</taxon>
        <taxon>Kickxellomycetes</taxon>
        <taxon>Kickxellales</taxon>
        <taxon>Kickxellaceae</taxon>
        <taxon>Coemansia</taxon>
    </lineage>
</organism>
<dbReference type="InterPro" id="IPR021640">
    <property type="entry name" value="Mediator_Med28"/>
</dbReference>
<reference evidence="8" key="1">
    <citation type="submission" date="2022-07" db="EMBL/GenBank/DDBJ databases">
        <title>Phylogenomic reconstructions and comparative analyses of Kickxellomycotina fungi.</title>
        <authorList>
            <person name="Reynolds N.K."/>
            <person name="Stajich J.E."/>
            <person name="Barry K."/>
            <person name="Grigoriev I.V."/>
            <person name="Crous P."/>
            <person name="Smith M.E."/>
        </authorList>
    </citation>
    <scope>NUCLEOTIDE SEQUENCE</scope>
    <source>
        <strain evidence="8">NBRC 105413</strain>
    </source>
</reference>
<evidence type="ECO:0000313" key="8">
    <source>
        <dbReference type="EMBL" id="KAJ1646910.1"/>
    </source>
</evidence>
<comment type="subcellular location">
    <subcellularLocation>
        <location evidence="1">Nucleus</location>
    </subcellularLocation>
</comment>
<dbReference type="GO" id="GO:0005634">
    <property type="term" value="C:nucleus"/>
    <property type="evidence" value="ECO:0007669"/>
    <property type="project" value="UniProtKB-SubCell"/>
</dbReference>
<evidence type="ECO:0000256" key="7">
    <source>
        <dbReference type="SAM" id="Coils"/>
    </source>
</evidence>
<sequence>MDALFDKLDGSVEAALQTLFPPAVPLDPTASSTTTSSATFTNAQQRAQEFANKVTAVHGLLAEIKAKIEEQPLINSNPEVLLEKEISDIRQDIELKTEVLEKHKQTLQTLSRKLRNIEQGNRELVAN</sequence>
<keyword evidence="3" id="KW-0805">Transcription regulation</keyword>
<evidence type="ECO:0000256" key="5">
    <source>
        <dbReference type="ARBA" id="ARBA00023163"/>
    </source>
</evidence>
<protein>
    <recommendedName>
        <fullName evidence="10">Mediator of RNA polymerase II transcription subunit 9</fullName>
    </recommendedName>
</protein>
<evidence type="ECO:0000256" key="2">
    <source>
        <dbReference type="ARBA" id="ARBA00005571"/>
    </source>
</evidence>
<evidence type="ECO:0000256" key="4">
    <source>
        <dbReference type="ARBA" id="ARBA00023054"/>
    </source>
</evidence>
<gene>
    <name evidence="8" type="ORF">LPJ64_001654</name>
</gene>
<keyword evidence="5" id="KW-0804">Transcription</keyword>
<proteinExistence type="inferred from homology"/>
<keyword evidence="4 7" id="KW-0175">Coiled coil</keyword>
<accession>A0A9W8CJS6</accession>
<feature type="coiled-coil region" evidence="7">
    <location>
        <begin position="93"/>
        <end position="127"/>
    </location>
</feature>
<name>A0A9W8CJS6_9FUNG</name>
<comment type="caution">
    <text evidence="8">The sequence shown here is derived from an EMBL/GenBank/DDBJ whole genome shotgun (WGS) entry which is preliminary data.</text>
</comment>
<dbReference type="AlphaFoldDB" id="A0A9W8CJS6"/>
<comment type="similarity">
    <text evidence="2">Belongs to the Mediator complex subunit 28 family.</text>
</comment>
<evidence type="ECO:0000256" key="1">
    <source>
        <dbReference type="ARBA" id="ARBA00004123"/>
    </source>
</evidence>
<evidence type="ECO:0000256" key="6">
    <source>
        <dbReference type="ARBA" id="ARBA00023242"/>
    </source>
</evidence>